<proteinExistence type="predicted"/>
<accession>A0A814WRG5</accession>
<evidence type="ECO:0008006" key="7">
    <source>
        <dbReference type="Google" id="ProtNLM"/>
    </source>
</evidence>
<sequence>MSTNTLVNDNLSTNNTSSTTTLNSDGPIAHLDHMLSNLHDEQQSTRMPSNISIDTFDNKSHRMNHRSTPRTALTDGKIVECSSENSIVYRYYTGESGSIIDEHFDKALKQSTSFNSARSISARDPRISSYGYSSMMNPSSSFWPNFMTSPTSYPHPTYLPTSQNDYSDWMHHHHHSYRSPYATNSTTTPPSSSSSSSTISNNHLHSIGSPNNTNLNNNNNNNNNNTGRYHHHQSPDMDVVTAAAIGAAAAAQMFHHEKQSHHAYTPTSHHFDYHLGGSMMATASYAFPTQSFDLMSTNTSTMGLENSNIKDSTTSPPWYSNHHLSC</sequence>
<evidence type="ECO:0000313" key="2">
    <source>
        <dbReference type="EMBL" id="CAF0965285.1"/>
    </source>
</evidence>
<name>A0A814WRG5_9BILA</name>
<gene>
    <name evidence="4" type="ORF">BYL167_LOCUS202</name>
    <name evidence="2" type="ORF">CJN711_LOCUS600</name>
    <name evidence="5" type="ORF">GIL414_LOCUS96</name>
    <name evidence="3" type="ORF">KQP761_LOCUS79</name>
</gene>
<evidence type="ECO:0000256" key="1">
    <source>
        <dbReference type="SAM" id="MobiDB-lite"/>
    </source>
</evidence>
<feature type="compositionally biased region" description="Low complexity" evidence="1">
    <location>
        <begin position="211"/>
        <end position="226"/>
    </location>
</feature>
<dbReference type="OrthoDB" id="10069705at2759"/>
<dbReference type="Proteomes" id="UP000681967">
    <property type="component" value="Unassembled WGS sequence"/>
</dbReference>
<feature type="region of interest" description="Disordered" evidence="1">
    <location>
        <begin position="177"/>
        <end position="233"/>
    </location>
</feature>
<feature type="compositionally biased region" description="Low complexity" evidence="1">
    <location>
        <begin position="1"/>
        <end position="24"/>
    </location>
</feature>
<dbReference type="Proteomes" id="UP000663834">
    <property type="component" value="Unassembled WGS sequence"/>
</dbReference>
<dbReference type="EMBL" id="CAJOBH010000016">
    <property type="protein sequence ID" value="CAF3748562.1"/>
    <property type="molecule type" value="Genomic_DNA"/>
</dbReference>
<evidence type="ECO:0000313" key="3">
    <source>
        <dbReference type="EMBL" id="CAF1205787.1"/>
    </source>
</evidence>
<comment type="caution">
    <text evidence="3">The sequence shown here is derived from an EMBL/GenBank/DDBJ whole genome shotgun (WGS) entry which is preliminary data.</text>
</comment>
<dbReference type="Proteomes" id="UP000681720">
    <property type="component" value="Unassembled WGS sequence"/>
</dbReference>
<feature type="compositionally biased region" description="Low complexity" evidence="1">
    <location>
        <begin position="179"/>
        <end position="202"/>
    </location>
</feature>
<evidence type="ECO:0000313" key="6">
    <source>
        <dbReference type="Proteomes" id="UP000663834"/>
    </source>
</evidence>
<feature type="region of interest" description="Disordered" evidence="1">
    <location>
        <begin position="1"/>
        <end position="26"/>
    </location>
</feature>
<dbReference type="EMBL" id="CAJOBJ010000008">
    <property type="protein sequence ID" value="CAF3781868.1"/>
    <property type="molecule type" value="Genomic_DNA"/>
</dbReference>
<dbReference type="EMBL" id="CAJNOV010000044">
    <property type="protein sequence ID" value="CAF0965285.1"/>
    <property type="molecule type" value="Genomic_DNA"/>
</dbReference>
<dbReference type="AlphaFoldDB" id="A0A814WRG5"/>
<evidence type="ECO:0000313" key="4">
    <source>
        <dbReference type="EMBL" id="CAF3748562.1"/>
    </source>
</evidence>
<evidence type="ECO:0000313" key="5">
    <source>
        <dbReference type="EMBL" id="CAF3781868.1"/>
    </source>
</evidence>
<dbReference type="EMBL" id="CAJNOW010000009">
    <property type="protein sequence ID" value="CAF1205787.1"/>
    <property type="molecule type" value="Genomic_DNA"/>
</dbReference>
<reference evidence="3" key="1">
    <citation type="submission" date="2021-02" db="EMBL/GenBank/DDBJ databases">
        <authorList>
            <person name="Nowell W R."/>
        </authorList>
    </citation>
    <scope>NUCLEOTIDE SEQUENCE</scope>
</reference>
<organism evidence="3 6">
    <name type="scientific">Rotaria magnacalcarata</name>
    <dbReference type="NCBI Taxonomy" id="392030"/>
    <lineage>
        <taxon>Eukaryota</taxon>
        <taxon>Metazoa</taxon>
        <taxon>Spiralia</taxon>
        <taxon>Gnathifera</taxon>
        <taxon>Rotifera</taxon>
        <taxon>Eurotatoria</taxon>
        <taxon>Bdelloidea</taxon>
        <taxon>Philodinida</taxon>
        <taxon>Philodinidae</taxon>
        <taxon>Rotaria</taxon>
    </lineage>
</organism>
<protein>
    <recommendedName>
        <fullName evidence="7">Vestigial</fullName>
    </recommendedName>
</protein>
<dbReference type="Proteomes" id="UP000663855">
    <property type="component" value="Unassembled WGS sequence"/>
</dbReference>